<dbReference type="GO" id="GO:0019829">
    <property type="term" value="F:ATPase-coupled monoatomic cation transmembrane transporter activity"/>
    <property type="evidence" value="ECO:0007669"/>
    <property type="project" value="InterPro"/>
</dbReference>
<dbReference type="Gene3D" id="3.40.50.1000">
    <property type="entry name" value="HAD superfamily/HAD-like"/>
    <property type="match status" value="1"/>
</dbReference>
<keyword evidence="11" id="KW-0378">Hydrolase</keyword>
<dbReference type="PRINTS" id="PR00119">
    <property type="entry name" value="CATATPASE"/>
</dbReference>
<dbReference type="GO" id="GO:0016887">
    <property type="term" value="F:ATP hydrolysis activity"/>
    <property type="evidence" value="ECO:0007669"/>
    <property type="project" value="InterPro"/>
</dbReference>
<dbReference type="InterPro" id="IPR008250">
    <property type="entry name" value="ATPase_P-typ_transduc_dom_A_sf"/>
</dbReference>
<dbReference type="InterPro" id="IPR044492">
    <property type="entry name" value="P_typ_ATPase_HD_dom"/>
</dbReference>
<dbReference type="AlphaFoldDB" id="A0A1J5QNH5"/>
<dbReference type="Pfam" id="PF00122">
    <property type="entry name" value="E1-E2_ATPase"/>
    <property type="match status" value="1"/>
</dbReference>
<dbReference type="InterPro" id="IPR027256">
    <property type="entry name" value="P-typ_ATPase_IB"/>
</dbReference>
<keyword evidence="5" id="KW-1278">Translocase</keyword>
<dbReference type="SUPFAM" id="SSF56784">
    <property type="entry name" value="HAD-like"/>
    <property type="match status" value="1"/>
</dbReference>
<protein>
    <submittedName>
        <fullName evidence="11">Silver exporting P-type ATPase</fullName>
        <ecNumber evidence="11">3.6.3.53</ecNumber>
    </submittedName>
</protein>
<dbReference type="InterPro" id="IPR023298">
    <property type="entry name" value="ATPase_P-typ_TM_dom_sf"/>
</dbReference>
<proteinExistence type="inferred from homology"/>
<dbReference type="Gene3D" id="3.40.1110.10">
    <property type="entry name" value="Calcium-transporting ATPase, cytoplasmic domain N"/>
    <property type="match status" value="1"/>
</dbReference>
<dbReference type="InterPro" id="IPR059000">
    <property type="entry name" value="ATPase_P-type_domA"/>
</dbReference>
<dbReference type="Gene3D" id="1.20.120.520">
    <property type="entry name" value="nmb1532 protein domain like"/>
    <property type="match status" value="1"/>
</dbReference>
<dbReference type="GO" id="GO:0016020">
    <property type="term" value="C:membrane"/>
    <property type="evidence" value="ECO:0007669"/>
    <property type="project" value="UniProtKB-SubCell"/>
</dbReference>
<feature type="domain" description="P-type ATPase A" evidence="9">
    <location>
        <begin position="122"/>
        <end position="220"/>
    </location>
</feature>
<gene>
    <name evidence="11" type="primary">silP_6</name>
    <name evidence="11" type="ORF">GALL_332100</name>
</gene>
<dbReference type="EMBL" id="MLJW01000578">
    <property type="protein sequence ID" value="OIQ84952.1"/>
    <property type="molecule type" value="Genomic_DNA"/>
</dbReference>
<dbReference type="PRINTS" id="PR00120">
    <property type="entry name" value="HATPASE"/>
</dbReference>
<dbReference type="SFLD" id="SFLDS00003">
    <property type="entry name" value="Haloacid_Dehalogenase"/>
    <property type="match status" value="1"/>
</dbReference>
<feature type="transmembrane region" description="Helical" evidence="8">
    <location>
        <begin position="43"/>
        <end position="61"/>
    </location>
</feature>
<dbReference type="GO" id="GO:0015086">
    <property type="term" value="F:cadmium ion transmembrane transporter activity"/>
    <property type="evidence" value="ECO:0007669"/>
    <property type="project" value="TreeGrafter"/>
</dbReference>
<dbReference type="InterPro" id="IPR012312">
    <property type="entry name" value="Hemerythrin-like"/>
</dbReference>
<keyword evidence="6 8" id="KW-1133">Transmembrane helix</keyword>
<feature type="domain" description="Hemerythrin-like" evidence="10">
    <location>
        <begin position="633"/>
        <end position="763"/>
    </location>
</feature>
<keyword evidence="7 8" id="KW-0472">Membrane</keyword>
<comment type="caution">
    <text evidence="11">The sequence shown here is derived from an EMBL/GenBank/DDBJ whole genome shotgun (WGS) entry which is preliminary data.</text>
</comment>
<dbReference type="SFLD" id="SFLDF00027">
    <property type="entry name" value="p-type_atpase"/>
    <property type="match status" value="1"/>
</dbReference>
<dbReference type="EC" id="3.6.3.53" evidence="11"/>
<dbReference type="InterPro" id="IPR001757">
    <property type="entry name" value="P_typ_ATPase"/>
</dbReference>
<dbReference type="PANTHER" id="PTHR48085:SF5">
    <property type="entry name" value="CADMIUM_ZINC-TRANSPORTING ATPASE HMA4-RELATED"/>
    <property type="match status" value="1"/>
</dbReference>
<dbReference type="InterPro" id="IPR023299">
    <property type="entry name" value="ATPase_P-typ_cyto_dom_N"/>
</dbReference>
<dbReference type="SUPFAM" id="SSF81665">
    <property type="entry name" value="Calcium ATPase, transmembrane domain M"/>
    <property type="match status" value="1"/>
</dbReference>
<dbReference type="SFLD" id="SFLDG00002">
    <property type="entry name" value="C1.7:_P-type_atpase_like"/>
    <property type="match status" value="1"/>
</dbReference>
<feature type="transmembrane region" description="Helical" evidence="8">
    <location>
        <begin position="262"/>
        <end position="283"/>
    </location>
</feature>
<keyword evidence="3 8" id="KW-0812">Transmembrane</keyword>
<feature type="transmembrane region" description="Helical" evidence="8">
    <location>
        <begin position="567"/>
        <end position="588"/>
    </location>
</feature>
<feature type="transmembrane region" description="Helical" evidence="8">
    <location>
        <begin position="16"/>
        <end position="36"/>
    </location>
</feature>
<dbReference type="PROSITE" id="PS00154">
    <property type="entry name" value="ATPASE_E1_E2"/>
    <property type="match status" value="1"/>
</dbReference>
<evidence type="ECO:0000256" key="8">
    <source>
        <dbReference type="SAM" id="Phobius"/>
    </source>
</evidence>
<dbReference type="GO" id="GO:0046872">
    <property type="term" value="F:metal ion binding"/>
    <property type="evidence" value="ECO:0007669"/>
    <property type="project" value="UniProtKB-KW"/>
</dbReference>
<dbReference type="InterPro" id="IPR036412">
    <property type="entry name" value="HAD-like_sf"/>
</dbReference>
<evidence type="ECO:0000259" key="10">
    <source>
        <dbReference type="Pfam" id="PF01814"/>
    </source>
</evidence>
<feature type="transmembrane region" description="Helical" evidence="8">
    <location>
        <begin position="73"/>
        <end position="99"/>
    </location>
</feature>
<dbReference type="NCBIfam" id="TIGR01525">
    <property type="entry name" value="ATPase-IB_hvy"/>
    <property type="match status" value="1"/>
</dbReference>
<evidence type="ECO:0000256" key="3">
    <source>
        <dbReference type="ARBA" id="ARBA00022692"/>
    </source>
</evidence>
<sequence>MESIPSGWPVLRSLHGALLALCALSLLAGLALHVAARPTLAQAAWSVGALPVAVVLAGSVLRGLWRREGGVDVLALLAIVLALAMGEALTAAVIALMLASGHALESYAQGRAEREMTALLRHAPRRAHRFDDGEWRVVELDAVAPGDRLLVPHGEVVPVDGVLDGVAELDEAALTGEARPQTRAAGEALLSGVINVGGAFEMHASARADDSTFAGIVRMVRGAQQERSPAARLADRYAGGFIALTLVAAGGAWLLSGELVRALAVLVVATPCPLILAVPVAIVSGLSGCARRGVLVKGGGALERLARAEVLFFDKTGTLTGGRARLVDIAHDPAFGADEVLRLGAALAQASAHVTSEAVVAAARERGLALPAPSAVRETAGAGVDGEVLGHRVSIGSFAHVAASAPVAPWADSFLRRCAYEGASAVFVGVDGVMAGALRLLDRIRLETPRALRLLRREGLRRIVMLTGDRADVAEWVGAVLGGLEVRAGQRPADKLDAIRAARAEGGVIMVGDGVNDAPALAAADVGVAMGARGAAASAEAADVVLLVDRLDRLVDARRIARRARRIALQSVALGMGLSLLAMAAAAAGRLPPLAGALLQELIDVAAIANALRALRLPRSWRRATLAPTQATRLSREHAEMAAMLDGIRGLAETLPQLEPRRARDALLALRDALTRHLLPHELHEDAEVYPAIGELLGGDDPMAALSATHREIFASTRLLERMIGDLPADGPDAATARELQQLLYGLDAILRLHVAQEDELFHALDAGAA</sequence>
<evidence type="ECO:0000256" key="1">
    <source>
        <dbReference type="ARBA" id="ARBA00004370"/>
    </source>
</evidence>
<dbReference type="Pfam" id="PF00702">
    <property type="entry name" value="Hydrolase"/>
    <property type="match status" value="1"/>
</dbReference>
<keyword evidence="4" id="KW-0479">Metal-binding</keyword>
<evidence type="ECO:0000256" key="2">
    <source>
        <dbReference type="ARBA" id="ARBA00006024"/>
    </source>
</evidence>
<dbReference type="PANTHER" id="PTHR48085">
    <property type="entry name" value="CADMIUM/ZINC-TRANSPORTING ATPASE HMA2-RELATED"/>
    <property type="match status" value="1"/>
</dbReference>
<comment type="similarity">
    <text evidence="2">Belongs to the cation transport ATPase (P-type) (TC 3.A.3) family. Type IB subfamily.</text>
</comment>
<organism evidence="11">
    <name type="scientific">mine drainage metagenome</name>
    <dbReference type="NCBI Taxonomy" id="410659"/>
    <lineage>
        <taxon>unclassified sequences</taxon>
        <taxon>metagenomes</taxon>
        <taxon>ecological metagenomes</taxon>
    </lineage>
</organism>
<dbReference type="InterPro" id="IPR051014">
    <property type="entry name" value="Cation_Transport_ATPase_IB"/>
</dbReference>
<dbReference type="Gene3D" id="2.70.150.10">
    <property type="entry name" value="Calcium-transporting ATPase, cytoplasmic transduction domain A"/>
    <property type="match status" value="1"/>
</dbReference>
<evidence type="ECO:0000256" key="5">
    <source>
        <dbReference type="ARBA" id="ARBA00022967"/>
    </source>
</evidence>
<reference evidence="11" key="1">
    <citation type="submission" date="2016-10" db="EMBL/GenBank/DDBJ databases">
        <title>Sequence of Gallionella enrichment culture.</title>
        <authorList>
            <person name="Poehlein A."/>
            <person name="Muehling M."/>
            <person name="Daniel R."/>
        </authorList>
    </citation>
    <scope>NUCLEOTIDE SEQUENCE</scope>
</reference>
<evidence type="ECO:0000256" key="6">
    <source>
        <dbReference type="ARBA" id="ARBA00022989"/>
    </source>
</evidence>
<dbReference type="InterPro" id="IPR018303">
    <property type="entry name" value="ATPase_P-typ_P_site"/>
</dbReference>
<dbReference type="Pfam" id="PF01814">
    <property type="entry name" value="Hemerythrin"/>
    <property type="match status" value="1"/>
</dbReference>
<dbReference type="InterPro" id="IPR023214">
    <property type="entry name" value="HAD_sf"/>
</dbReference>
<evidence type="ECO:0000256" key="7">
    <source>
        <dbReference type="ARBA" id="ARBA00023136"/>
    </source>
</evidence>
<evidence type="ECO:0000313" key="11">
    <source>
        <dbReference type="EMBL" id="OIQ84952.1"/>
    </source>
</evidence>
<dbReference type="SUPFAM" id="SSF81653">
    <property type="entry name" value="Calcium ATPase, transduction domain A"/>
    <property type="match status" value="1"/>
</dbReference>
<comment type="subcellular location">
    <subcellularLocation>
        <location evidence="1">Membrane</location>
    </subcellularLocation>
</comment>
<accession>A0A1J5QNH5</accession>
<name>A0A1J5QNH5_9ZZZZ</name>
<dbReference type="GO" id="GO:0005524">
    <property type="term" value="F:ATP binding"/>
    <property type="evidence" value="ECO:0007669"/>
    <property type="project" value="InterPro"/>
</dbReference>
<evidence type="ECO:0000259" key="9">
    <source>
        <dbReference type="Pfam" id="PF00122"/>
    </source>
</evidence>
<evidence type="ECO:0000256" key="4">
    <source>
        <dbReference type="ARBA" id="ARBA00022723"/>
    </source>
</evidence>
<feature type="transmembrane region" description="Helical" evidence="8">
    <location>
        <begin position="237"/>
        <end position="256"/>
    </location>
</feature>
<dbReference type="NCBIfam" id="TIGR01494">
    <property type="entry name" value="ATPase_P-type"/>
    <property type="match status" value="2"/>
</dbReference>